<dbReference type="AlphaFoldDB" id="A0A172ZHJ3"/>
<keyword evidence="2" id="KW-0813">Transport</keyword>
<evidence type="ECO:0000256" key="4">
    <source>
        <dbReference type="SAM" id="SignalP"/>
    </source>
</evidence>
<dbReference type="GO" id="GO:0055052">
    <property type="term" value="C:ATP-binding cassette (ABC) transporter complex, substrate-binding subunit-containing"/>
    <property type="evidence" value="ECO:0007669"/>
    <property type="project" value="TreeGrafter"/>
</dbReference>
<evidence type="ECO:0000256" key="2">
    <source>
        <dbReference type="ARBA" id="ARBA00022448"/>
    </source>
</evidence>
<protein>
    <submittedName>
        <fullName evidence="5">ABC transporter substrate-binding protein</fullName>
    </submittedName>
</protein>
<evidence type="ECO:0000313" key="6">
    <source>
        <dbReference type="Proteomes" id="UP000078148"/>
    </source>
</evidence>
<dbReference type="OrthoDB" id="9795467at2"/>
<dbReference type="GO" id="GO:1901982">
    <property type="term" value="F:maltose binding"/>
    <property type="evidence" value="ECO:0007669"/>
    <property type="project" value="TreeGrafter"/>
</dbReference>
<dbReference type="Pfam" id="PF13416">
    <property type="entry name" value="SBP_bac_8"/>
    <property type="match status" value="1"/>
</dbReference>
<organism evidence="5 6">
    <name type="scientific">Paenibacillus bovis</name>
    <dbReference type="NCBI Taxonomy" id="1616788"/>
    <lineage>
        <taxon>Bacteria</taxon>
        <taxon>Bacillati</taxon>
        <taxon>Bacillota</taxon>
        <taxon>Bacilli</taxon>
        <taxon>Bacillales</taxon>
        <taxon>Paenibacillaceae</taxon>
        <taxon>Paenibacillus</taxon>
    </lineage>
</organism>
<dbReference type="SUPFAM" id="SSF53850">
    <property type="entry name" value="Periplasmic binding protein-like II"/>
    <property type="match status" value="1"/>
</dbReference>
<feature type="signal peptide" evidence="4">
    <location>
        <begin position="1"/>
        <end position="24"/>
    </location>
</feature>
<dbReference type="EMBL" id="CP013023">
    <property type="protein sequence ID" value="ANF97003.1"/>
    <property type="molecule type" value="Genomic_DNA"/>
</dbReference>
<dbReference type="RefSeq" id="WP_060535114.1">
    <property type="nucleotide sequence ID" value="NZ_CP013023.1"/>
</dbReference>
<dbReference type="PROSITE" id="PS51257">
    <property type="entry name" value="PROKAR_LIPOPROTEIN"/>
    <property type="match status" value="1"/>
</dbReference>
<proteinExistence type="inferred from homology"/>
<dbReference type="PANTHER" id="PTHR30061">
    <property type="entry name" value="MALTOSE-BINDING PERIPLASMIC PROTEIN"/>
    <property type="match status" value="1"/>
</dbReference>
<dbReference type="Proteomes" id="UP000078148">
    <property type="component" value="Chromosome"/>
</dbReference>
<comment type="similarity">
    <text evidence="1">Belongs to the bacterial solute-binding protein 1 family.</text>
</comment>
<keyword evidence="3 4" id="KW-0732">Signal</keyword>
<dbReference type="GO" id="GO:0015768">
    <property type="term" value="P:maltose transport"/>
    <property type="evidence" value="ECO:0007669"/>
    <property type="project" value="TreeGrafter"/>
</dbReference>
<gene>
    <name evidence="5" type="ORF">AR543_13970</name>
</gene>
<reference evidence="6" key="1">
    <citation type="submission" date="2015-10" db="EMBL/GenBank/DDBJ databases">
        <title>Genome of Paenibacillus bovis sp. nov.</title>
        <authorList>
            <person name="Wu Z."/>
            <person name="Gao C."/>
            <person name="Liu Z."/>
            <person name="Zheng H."/>
        </authorList>
    </citation>
    <scope>NUCLEOTIDE SEQUENCE [LARGE SCALE GENOMIC DNA]</scope>
    <source>
        <strain evidence="6">BD3526</strain>
    </source>
</reference>
<feature type="chain" id="PRO_5008005893" evidence="4">
    <location>
        <begin position="25"/>
        <end position="412"/>
    </location>
</feature>
<dbReference type="InterPro" id="IPR006059">
    <property type="entry name" value="SBP"/>
</dbReference>
<evidence type="ECO:0000256" key="3">
    <source>
        <dbReference type="ARBA" id="ARBA00022729"/>
    </source>
</evidence>
<evidence type="ECO:0000256" key="1">
    <source>
        <dbReference type="ARBA" id="ARBA00008520"/>
    </source>
</evidence>
<dbReference type="GO" id="GO:0042956">
    <property type="term" value="P:maltodextrin transmembrane transport"/>
    <property type="evidence" value="ECO:0007669"/>
    <property type="project" value="TreeGrafter"/>
</dbReference>
<name>A0A172ZHJ3_9BACL</name>
<dbReference type="KEGG" id="pbv:AR543_13970"/>
<dbReference type="Gene3D" id="3.40.190.10">
    <property type="entry name" value="Periplasmic binding protein-like II"/>
    <property type="match status" value="2"/>
</dbReference>
<sequence>MRTKILLLISAVLMTFTLASCSNAKTEDVALTFWTTTDKGAQTEFLQKRIDAFQAEHPHIKVTLASVDFGAASNQFKSALLSNEQVDVFRADNSWIPEFADLDLLYPLDQLANANDKSGYVESALKSDEYQGNLYGLPSVLEAPALLYNKRILQEAGYASPPATMDELLQIARKVSTGDRYGIYLNNDSYYALPYLWAFGGGTISDDRQIEVTSADSIKAFSFMLQLKQQGVTQKYPDFNDSYSRMMKDFTDGKSAMIINGPWAILELLNGKEFKDADNLGIAQIPAGPKGQGSPIGGHSFVVSKYSSYPKESYELIKYLTSADTQLLQSQTLRTLPTQKSVYDDQKLANDPIIQGFKAQVDVAKARPLIPEGSQMFNDFTPNLTNILLGKESVAAGVHKIEEAWKLMLNIK</sequence>
<evidence type="ECO:0000313" key="5">
    <source>
        <dbReference type="EMBL" id="ANF97003.1"/>
    </source>
</evidence>
<dbReference type="STRING" id="1616788.AR543_13970"/>
<accession>A0A172ZHJ3</accession>
<keyword evidence="6" id="KW-1185">Reference proteome</keyword>
<reference evidence="5 6" key="2">
    <citation type="journal article" date="2016" name="Int. J. Syst. Evol. Microbiol.">
        <title>Paenibacillus bovis sp. nov., isolated from raw yak (Bos grunniens) milk.</title>
        <authorList>
            <person name="Gao C."/>
            <person name="Han J."/>
            <person name="Liu Z."/>
            <person name="Xu X."/>
            <person name="Hang F."/>
            <person name="Wu Z."/>
        </authorList>
    </citation>
    <scope>NUCLEOTIDE SEQUENCE [LARGE SCALE GENOMIC DNA]</scope>
    <source>
        <strain evidence="5 6">BD3526</strain>
    </source>
</reference>
<dbReference type="PANTHER" id="PTHR30061:SF50">
    <property type="entry name" value="MALTOSE_MALTODEXTRIN-BINDING PERIPLASMIC PROTEIN"/>
    <property type="match status" value="1"/>
</dbReference>